<evidence type="ECO:0000256" key="7">
    <source>
        <dbReference type="ARBA" id="ARBA00023237"/>
    </source>
</evidence>
<comment type="similarity">
    <text evidence="8">Belongs to the BamA family.</text>
</comment>
<dbReference type="RefSeq" id="WP_246381425.1">
    <property type="nucleotide sequence ID" value="NZ_JACHLR010000006.1"/>
</dbReference>
<comment type="function">
    <text evidence="8">Part of the outer membrane protein assembly complex, which is involved in assembly and insertion of beta-barrel proteins into the outer membrane.</text>
</comment>
<dbReference type="InterPro" id="IPR034746">
    <property type="entry name" value="POTRA"/>
</dbReference>
<reference evidence="12 13" key="1">
    <citation type="submission" date="2020-08" db="EMBL/GenBank/DDBJ databases">
        <title>Functional genomics of gut bacteria from endangered species of beetles.</title>
        <authorList>
            <person name="Carlos-Shanley C."/>
        </authorList>
    </citation>
    <scope>NUCLEOTIDE SEQUENCE [LARGE SCALE GENOMIC DNA]</scope>
    <source>
        <strain evidence="12 13">S00245</strain>
    </source>
</reference>
<dbReference type="AlphaFoldDB" id="A0A7W7NWX2"/>
<protein>
    <recommendedName>
        <fullName evidence="8 9">Outer membrane protein assembly factor BamA</fullName>
    </recommendedName>
</protein>
<evidence type="ECO:0000256" key="1">
    <source>
        <dbReference type="ARBA" id="ARBA00004370"/>
    </source>
</evidence>
<comment type="caution">
    <text evidence="12">The sequence shown here is derived from an EMBL/GenBank/DDBJ whole genome shotgun (WGS) entry which is preliminary data.</text>
</comment>
<dbReference type="EMBL" id="JACHLR010000006">
    <property type="protein sequence ID" value="MBB4858547.1"/>
    <property type="molecule type" value="Genomic_DNA"/>
</dbReference>
<feature type="chain" id="PRO_5031650210" description="Outer membrane protein assembly factor BamA" evidence="8">
    <location>
        <begin position="38"/>
        <end position="942"/>
    </location>
</feature>
<feature type="domain" description="POTRA" evidence="11">
    <location>
        <begin position="82"/>
        <end position="149"/>
    </location>
</feature>
<feature type="compositionally biased region" description="Low complexity" evidence="10">
    <location>
        <begin position="44"/>
        <end position="77"/>
    </location>
</feature>
<dbReference type="PIRSF" id="PIRSF006076">
    <property type="entry name" value="OM_assembly_OMP85"/>
    <property type="match status" value="1"/>
</dbReference>
<feature type="region of interest" description="Disordered" evidence="10">
    <location>
        <begin position="44"/>
        <end position="83"/>
    </location>
</feature>
<keyword evidence="5 8" id="KW-0677">Repeat</keyword>
<feature type="domain" description="POTRA" evidence="11">
    <location>
        <begin position="403"/>
        <end position="477"/>
    </location>
</feature>
<feature type="signal peptide" evidence="8">
    <location>
        <begin position="1"/>
        <end position="37"/>
    </location>
</feature>
<keyword evidence="2 8" id="KW-1134">Transmembrane beta strand</keyword>
<evidence type="ECO:0000313" key="12">
    <source>
        <dbReference type="EMBL" id="MBB4858547.1"/>
    </source>
</evidence>
<evidence type="ECO:0000256" key="2">
    <source>
        <dbReference type="ARBA" id="ARBA00022452"/>
    </source>
</evidence>
<evidence type="ECO:0000256" key="6">
    <source>
        <dbReference type="ARBA" id="ARBA00023136"/>
    </source>
</evidence>
<evidence type="ECO:0000259" key="11">
    <source>
        <dbReference type="PROSITE" id="PS51779"/>
    </source>
</evidence>
<keyword evidence="13" id="KW-1185">Reference proteome</keyword>
<name>A0A7W7NWX2_9SPHN</name>
<evidence type="ECO:0000313" key="13">
    <source>
        <dbReference type="Proteomes" id="UP000555448"/>
    </source>
</evidence>
<dbReference type="HAMAP" id="MF_01430">
    <property type="entry name" value="OM_assembly_BamA"/>
    <property type="match status" value="1"/>
</dbReference>
<evidence type="ECO:0000256" key="9">
    <source>
        <dbReference type="NCBIfam" id="TIGR03303"/>
    </source>
</evidence>
<keyword evidence="7 8" id="KW-0998">Cell outer membrane</keyword>
<organism evidence="12 13">
    <name type="scientific">Novosphingobium chloroacetimidivorans</name>
    <dbReference type="NCBI Taxonomy" id="1428314"/>
    <lineage>
        <taxon>Bacteria</taxon>
        <taxon>Pseudomonadati</taxon>
        <taxon>Pseudomonadota</taxon>
        <taxon>Alphaproteobacteria</taxon>
        <taxon>Sphingomonadales</taxon>
        <taxon>Sphingomonadaceae</taxon>
        <taxon>Novosphingobium</taxon>
    </lineage>
</organism>
<evidence type="ECO:0000256" key="5">
    <source>
        <dbReference type="ARBA" id="ARBA00022737"/>
    </source>
</evidence>
<dbReference type="PROSITE" id="PS51779">
    <property type="entry name" value="POTRA"/>
    <property type="match status" value="4"/>
</dbReference>
<keyword evidence="3 8" id="KW-0812">Transmembrane</keyword>
<feature type="domain" description="POTRA" evidence="11">
    <location>
        <begin position="150"/>
        <end position="227"/>
    </location>
</feature>
<comment type="subunit">
    <text evidence="8">Part of the Bam complex.</text>
</comment>
<dbReference type="InterPro" id="IPR000184">
    <property type="entry name" value="Bac_surfAg_D15"/>
</dbReference>
<keyword evidence="6 8" id="KW-0472">Membrane</keyword>
<proteinExistence type="inferred from homology"/>
<keyword evidence="4 8" id="KW-0732">Signal</keyword>
<dbReference type="Gene3D" id="3.10.20.310">
    <property type="entry name" value="membrane protein fhac"/>
    <property type="match status" value="5"/>
</dbReference>
<evidence type="ECO:0000256" key="4">
    <source>
        <dbReference type="ARBA" id="ARBA00022729"/>
    </source>
</evidence>
<evidence type="ECO:0000256" key="3">
    <source>
        <dbReference type="ARBA" id="ARBA00022692"/>
    </source>
</evidence>
<gene>
    <name evidence="8" type="primary">bamA</name>
    <name evidence="12" type="ORF">HNO88_001870</name>
</gene>
<dbReference type="InterPro" id="IPR010827">
    <property type="entry name" value="BamA/TamA_POTRA"/>
</dbReference>
<dbReference type="PANTHER" id="PTHR12815">
    <property type="entry name" value="SORTING AND ASSEMBLY MACHINERY SAMM50 PROTEIN FAMILY MEMBER"/>
    <property type="match status" value="1"/>
</dbReference>
<dbReference type="Pfam" id="PF01103">
    <property type="entry name" value="Omp85"/>
    <property type="match status" value="1"/>
</dbReference>
<evidence type="ECO:0000256" key="10">
    <source>
        <dbReference type="SAM" id="MobiDB-lite"/>
    </source>
</evidence>
<comment type="subcellular location">
    <subcellularLocation>
        <location evidence="8">Cell outer membrane</location>
    </subcellularLocation>
    <subcellularLocation>
        <location evidence="1">Membrane</location>
    </subcellularLocation>
</comment>
<dbReference type="GO" id="GO:0051205">
    <property type="term" value="P:protein insertion into membrane"/>
    <property type="evidence" value="ECO:0007669"/>
    <property type="project" value="UniProtKB-UniRule"/>
</dbReference>
<dbReference type="InterPro" id="IPR023707">
    <property type="entry name" value="OM_assembly_BamA"/>
</dbReference>
<dbReference type="GO" id="GO:0009279">
    <property type="term" value="C:cell outer membrane"/>
    <property type="evidence" value="ECO:0007669"/>
    <property type="project" value="UniProtKB-SubCell"/>
</dbReference>
<feature type="domain" description="POTRA" evidence="11">
    <location>
        <begin position="230"/>
        <end position="318"/>
    </location>
</feature>
<dbReference type="InterPro" id="IPR039910">
    <property type="entry name" value="D15-like"/>
</dbReference>
<sequence precursor="true">MVRSGVAGRNRARRASRVAVALLGTTGLTALPGVAFAQAAPAASPSASATAPTRAPAKTPARTPAARTPAAAAAPAPEAQGPTIQTIRVTGAERLEPQTVLSYVKLRAGQTYTSAAADQALKDLYETELFSDVQVTQDAGIVTIQVKENPVVNRIILEGNKRIKDEKILPEIKVAARQIFTRSKVRADVARIIELYKRQGRYAATVEPKMVMLDQNRVDIVFEITEGDKSKVRQINIIGNDKFSDGELRGEMVTKTTGLTKIFSSTTSYDPDRMAFDQQKLRQFYLTQGYADFRVVSAVAELTPDKKDFIITYVVEEGQRYKFGEVKVDSQLRDFDSEKLAARLPMKQGDWYNAKLVEDTIEQLNDTAGAFGYAFADVRPNYDRNKEDLTMGLTFVIAEAPRVYVERIDVNGNTLTQDKVVRREFRLAEGDAFNSLQVKRSTNRIKSLGYFQEKFEVEQKPGASEDRIILEANVEEKPTGELQLSAGFSSLESFIFQASIRQRNFRGRGQTVGLSGSYSRFSKSVEASFTEPYVFDKNVSLGVNVYRRDLNSFNYNNNDRDTTYKQTTTGFQVRAGVPLTEYLTAVASYTLNYDDVSLDEGTFYSDRLNPPNRTCDPLLAGRYLCDAIGKRLSSIVGLSLIYDTLDNRVRPTRGITAAINGDVAGLGGDVKYARLRANASKFTNLGKGFIFSLSAEGGAIKSLNGDDIRINDRFYLGEPQIGGFDIRGVGPRVLRKPYVDADGNVLSRAAIVAPAIDPATGQPGTDVLSTRRRDWTDDALGGRYYYLAKAELEIPLGSGARELGLRPSLFVNAGSVFGTRNPLRNQAQTDFRDTQTIPQLDSSGNRQFIQTCGTTQTVVSGNGTAAPAPSAGCTIGADAIGQTIFPFQESYVGDTWKPRVSVGIGVNWNSPFGPFRINFSKVLVKQDGDDTKPFNFNVGTQF</sequence>
<dbReference type="GO" id="GO:0043165">
    <property type="term" value="P:Gram-negative-bacterium-type cell outer membrane assembly"/>
    <property type="evidence" value="ECO:0007669"/>
    <property type="project" value="UniProtKB-UniRule"/>
</dbReference>
<dbReference type="PANTHER" id="PTHR12815:SF23">
    <property type="entry name" value="OUTER MEMBRANE PROTEIN ASSEMBLY FACTOR BAMA"/>
    <property type="match status" value="1"/>
</dbReference>
<dbReference type="Proteomes" id="UP000555448">
    <property type="component" value="Unassembled WGS sequence"/>
</dbReference>
<dbReference type="Gene3D" id="2.40.160.50">
    <property type="entry name" value="membrane protein fhac: a member of the omp85/tpsb transporter family"/>
    <property type="match status" value="1"/>
</dbReference>
<evidence type="ECO:0000256" key="8">
    <source>
        <dbReference type="HAMAP-Rule" id="MF_01430"/>
    </source>
</evidence>
<dbReference type="Pfam" id="PF07244">
    <property type="entry name" value="POTRA"/>
    <property type="match status" value="5"/>
</dbReference>
<accession>A0A7W7NWX2</accession>
<dbReference type="NCBIfam" id="TIGR03303">
    <property type="entry name" value="OM_YaeT"/>
    <property type="match status" value="1"/>
</dbReference>